<feature type="active site" description="Proton donor" evidence="7">
    <location>
        <position position="385"/>
    </location>
</feature>
<keyword evidence="4 6" id="KW-0058">Aromatic hydrocarbons catabolism</keyword>
<dbReference type="Gene3D" id="3.40.50.1820">
    <property type="entry name" value="alpha/beta hydrolase"/>
    <property type="match status" value="1"/>
</dbReference>
<reference evidence="9" key="1">
    <citation type="submission" date="2023-07" db="EMBL/GenBank/DDBJ databases">
        <authorList>
            <consortium name="CYATHOMIX"/>
        </authorList>
    </citation>
    <scope>NUCLEOTIDE SEQUENCE</scope>
    <source>
        <strain evidence="9">N/A</strain>
    </source>
</reference>
<dbReference type="InterPro" id="IPR029058">
    <property type="entry name" value="AB_hydrolase_fold"/>
</dbReference>
<dbReference type="PANTHER" id="PTHR21661">
    <property type="entry name" value="EPOXIDE HYDROLASE 1-RELATED"/>
    <property type="match status" value="1"/>
</dbReference>
<dbReference type="PIRSF" id="PIRSF001112">
    <property type="entry name" value="Epoxide_hydrolase"/>
    <property type="match status" value="1"/>
</dbReference>
<accession>A0AA36DKI9</accession>
<evidence type="ECO:0000313" key="10">
    <source>
        <dbReference type="Proteomes" id="UP001176961"/>
    </source>
</evidence>
<dbReference type="GO" id="GO:0005789">
    <property type="term" value="C:endoplasmic reticulum membrane"/>
    <property type="evidence" value="ECO:0007669"/>
    <property type="project" value="UniProtKB-SubCell"/>
</dbReference>
<dbReference type="Proteomes" id="UP001176961">
    <property type="component" value="Unassembled WGS sequence"/>
</dbReference>
<feature type="active site" description="Nucleophile" evidence="7">
    <location>
        <position position="237"/>
    </location>
</feature>
<evidence type="ECO:0000256" key="7">
    <source>
        <dbReference type="PIRSR" id="PIRSR001112-1"/>
    </source>
</evidence>
<comment type="catalytic activity">
    <reaction evidence="1 6">
        <text>1-(4-methoxyphenyl)-N-methyl-N-[(3-methyloxetan-3-yl)methyl]methanamine + H2O = 2-{[(4-methoxybenzyl)(methyl)amino]methyl}-2-methylpropane-1,3-diol</text>
        <dbReference type="Rhea" id="RHEA:55764"/>
        <dbReference type="ChEBI" id="CHEBI:15377"/>
        <dbReference type="ChEBI" id="CHEBI:139161"/>
        <dbReference type="ChEBI" id="CHEBI:139164"/>
        <dbReference type="EC" id="3.3.2.9"/>
    </reaction>
</comment>
<dbReference type="SUPFAM" id="SSF53474">
    <property type="entry name" value="alpha/beta-Hydrolases"/>
    <property type="match status" value="1"/>
</dbReference>
<name>A0AA36DKI9_CYLNA</name>
<feature type="active site" description="Proton acceptor" evidence="7">
    <location>
        <position position="441"/>
    </location>
</feature>
<proteinExistence type="inferred from homology"/>
<comment type="catalytic activity">
    <reaction evidence="6">
        <text>cis-stilbene oxide + H2O = (1R,2R)-hydrobenzoin</text>
        <dbReference type="Rhea" id="RHEA:23900"/>
        <dbReference type="ChEBI" id="CHEBI:15377"/>
        <dbReference type="ChEBI" id="CHEBI:50004"/>
        <dbReference type="ChEBI" id="CHEBI:50014"/>
        <dbReference type="EC" id="3.3.2.9"/>
    </reaction>
</comment>
<keyword evidence="10" id="KW-1185">Reference proteome</keyword>
<comment type="similarity">
    <text evidence="3 6">Belongs to the peptidase S33 family.</text>
</comment>
<keyword evidence="6" id="KW-0256">Endoplasmic reticulum</keyword>
<dbReference type="GO" id="GO:0097176">
    <property type="term" value="P:epoxide metabolic process"/>
    <property type="evidence" value="ECO:0007669"/>
    <property type="project" value="TreeGrafter"/>
</dbReference>
<gene>
    <name evidence="9" type="ORF">CYNAS_LOCUS47</name>
</gene>
<protein>
    <recommendedName>
        <fullName evidence="6">Epoxide hydrolase</fullName>
        <ecNumber evidence="6">3.3.2.9</ecNumber>
    </recommendedName>
</protein>
<sequence>MDTRSTSMGLFTHFLLAVALGIGAFVAYVTFLTPPAKKIEVEENGWFGTGSPRADDPVVHPFSVSVPDEVLEDLRRRLMNARVSHRHLDDANDFWYGFNSDELEVFRKYWLNSYDWKKHENIINQFKQFQTEIEGLKIHFIREPAASGYKKVVPLLIVHGWPGNVFEFYKIIPMLTDPKKHGITSEIAFEVIAPSIPGYGWSDQPKKSGFSQLACARVFRKLMDRLGFKKYYLQGGDWGALVTSNIARVYPDRVLGLHLNMMPITPGGSMKGLFLDIAGSFFPNVFFSSPESKNHNMFGKIFLMLVESGYMHIQATKPDTVGVALNDSPLGLAAYILEKFSTWTNNKYRELQDGGLTKKFTRDELLTIVMIYWVNGNIVSSQRFYREAFLDKQNDAVQKQYTSVPTAHASGMNELFDQSPPEISSTMYNLTHYTAIKDMGHFAAFEMPKPLAADIFDFVKLLEQPSLKNKVKSDSP</sequence>
<comment type="caution">
    <text evidence="9">The sequence shown here is derived from an EMBL/GenBank/DDBJ whole genome shotgun (WGS) entry which is preliminary data.</text>
</comment>
<dbReference type="Pfam" id="PF06441">
    <property type="entry name" value="EHN"/>
    <property type="match status" value="1"/>
</dbReference>
<evidence type="ECO:0000256" key="5">
    <source>
        <dbReference type="ARBA" id="ARBA00022801"/>
    </source>
</evidence>
<evidence type="ECO:0000256" key="3">
    <source>
        <dbReference type="ARBA" id="ARBA00010088"/>
    </source>
</evidence>
<comment type="subcellular location">
    <subcellularLocation>
        <location evidence="6">Endoplasmic reticulum membrane</location>
    </subcellularLocation>
    <subcellularLocation>
        <location evidence="2">Microsome membrane</location>
        <topology evidence="2">Single-pass membrane protein</topology>
    </subcellularLocation>
</comment>
<evidence type="ECO:0000256" key="2">
    <source>
        <dbReference type="ARBA" id="ARBA00004111"/>
    </source>
</evidence>
<feature type="domain" description="Epoxide hydrolase N-terminal" evidence="8">
    <location>
        <begin position="59"/>
        <end position="168"/>
    </location>
</feature>
<dbReference type="InterPro" id="IPR016292">
    <property type="entry name" value="Epoxide_hydrolase"/>
</dbReference>
<evidence type="ECO:0000256" key="6">
    <source>
        <dbReference type="PIRNR" id="PIRNR001112"/>
    </source>
</evidence>
<dbReference type="InterPro" id="IPR010497">
    <property type="entry name" value="Epoxide_hydro_N"/>
</dbReference>
<dbReference type="GO" id="GO:0033961">
    <property type="term" value="F:cis-stilbene-oxide hydrolase activity"/>
    <property type="evidence" value="ECO:0007669"/>
    <property type="project" value="UniProtKB-UniRule"/>
</dbReference>
<dbReference type="EMBL" id="CATQJL010000001">
    <property type="protein sequence ID" value="CAJ0588064.1"/>
    <property type="molecule type" value="Genomic_DNA"/>
</dbReference>
<evidence type="ECO:0000313" key="9">
    <source>
        <dbReference type="EMBL" id="CAJ0588064.1"/>
    </source>
</evidence>
<dbReference type="PANTHER" id="PTHR21661:SF35">
    <property type="entry name" value="EPOXIDE HYDROLASE"/>
    <property type="match status" value="1"/>
</dbReference>
<dbReference type="AlphaFoldDB" id="A0AA36DKI9"/>
<keyword evidence="5 6" id="KW-0378">Hydrolase</keyword>
<keyword evidence="6" id="KW-0472">Membrane</keyword>
<evidence type="ECO:0000256" key="4">
    <source>
        <dbReference type="ARBA" id="ARBA00022797"/>
    </source>
</evidence>
<dbReference type="EC" id="3.3.2.9" evidence="6"/>
<evidence type="ECO:0000259" key="8">
    <source>
        <dbReference type="Pfam" id="PF06441"/>
    </source>
</evidence>
<dbReference type="PRINTS" id="PR00412">
    <property type="entry name" value="EPOXHYDRLASE"/>
</dbReference>
<organism evidence="9 10">
    <name type="scientific">Cylicocyclus nassatus</name>
    <name type="common">Nematode worm</name>
    <dbReference type="NCBI Taxonomy" id="53992"/>
    <lineage>
        <taxon>Eukaryota</taxon>
        <taxon>Metazoa</taxon>
        <taxon>Ecdysozoa</taxon>
        <taxon>Nematoda</taxon>
        <taxon>Chromadorea</taxon>
        <taxon>Rhabditida</taxon>
        <taxon>Rhabditina</taxon>
        <taxon>Rhabditomorpha</taxon>
        <taxon>Strongyloidea</taxon>
        <taxon>Strongylidae</taxon>
        <taxon>Cylicocyclus</taxon>
    </lineage>
</organism>
<evidence type="ECO:0000256" key="1">
    <source>
        <dbReference type="ARBA" id="ARBA00000221"/>
    </source>
</evidence>
<dbReference type="InterPro" id="IPR000639">
    <property type="entry name" value="Epox_hydrolase-like"/>
</dbReference>